<sequence length="2303" mass="240358">MRCNYLKNRYWYWLFFLPVMGWGQNPSDCSGAIVICDDTDVEVPDSPGEVFDFNNPNNDIGCHETGETSSVWLYFRFRQDMPAGSDLTFTIDPFEGGTVDYDFAVYPAENGCGNLGSPLRCSYTWAISNQTYNCGFCPLTGLGMGEVDASEGIFFDENLNQANGFVAPMIVEPGQGFYVYINEFYGNSNGASASEGFNISFGGVAADYFDCTANPNCDLQVVALGNDTTLCGGDIPLFLDSEVTFSTGFEQYSWTGEGGAGSFLSDPSAPRPEVLLPDGFSGVLTYYLEVASDDCINRDTITLDIESTPPILVSREAAFCEGSQLLLDAGPGFATYNWSTSAQTPAITVDSGGVYSVTVTAPGNGCTIIRDIIVTEEPEPQPAISGGPYLCEGTTDTLFGGAGFASYDWGQGTADSFLLISQPGLYTLSVVSEAGCAGSSSILVEEIPAVVPDILAPAGICPDGAATLSAGQQWAAYAWSNGSTDSILVVDTAGLYTLTVADTFGCTYQASVNLQELPPPQPEVSGDTVFCAGGAAQLLTVQAYEGYQWSTGDTTATTQVTAGGLYYVTVTDQNGCRASDSLDVIAYDPLEVGLVLSGGGPFCEGQTVGISVAQPFVAYDWSTGDTLAAINVTTGGLYQVTVTDDRGCTGIDSLEVVALVPPSPQIAGPAGLCPGTDGVLEVGSFPLILWGDGSIADTLEIDGPGLYTVEVGDQQGCVGTDTLEVLAYDAPQPLITGDTSLCDGSTLTFGLDQPYEAYAWSDGSTADTLLAPAAGLYAVTVTNMEGCTASDTVAVAAFPNPALDLPAEARFCAGDSIQLDAGPGYATYSWSDGSAGPMAVVRTAGLYRLTVTNAFGCPASDSIEVVEEALPQTGLDEAHVFCAGDSLLLQALSGQAGYTWSTGDTTAEVWVSEPGLYWLEVEGLNGCIFRDSLLAEEQALPEPAILGDSLLCEGETALLSLGAPYTAYDWGVLGSGPTAVITSGGTYPVLVTDSVGCQGVDTLSVIQVPLPALDLPAEAAYCENGSAVLSAGNGLGAYEWSTGSPNFFISVSMEGTYSLTVTDANGCTAADSTLVIENPSPDIQLVGEPQFCEGGSTVLSVADTSFQIVAWSTGVTGQSAVFTMGGQYLVSVLDTNNCSAELPFSISSLSLPEPAVVGPAVACEGDSALLTAAPGMDRYLWSTGDTTQSIWVEATGLYVVEVLDSQGCSNFQEVPFQIAPYPELGLPDTLEYCEDYAALLSADSTEGNTYEWSTGDTTHTIIVDAQGIYSLTLTNSAGCSTAGQTVAVELPEPTPLVDADLSLCPGDTNVLALSTPYVEYFWSTGEQTPTIGVSEAGAYQVTVTDSRGCQSATNIVVQAVPGTSAEIVEPSIFCEGDTVFLSLTEAYASYLWSDGTQNDSLLITGSGTYEVTVANLFGCTAEDEVFVSAFAAPDPGLPPYQSDCAGTTFAIAALPGFESYSWSTGSEALSISVTQTGIYELTVTDGNGCRGVDTAEIFAKPPPAPQLSSAQNICRGSSAVLSVNGTFSEILWTTGATTDSIVVDEAGGYGVTVRDSLGCAGSAVTAVFVFDVPAPDIAGEVGFCPGGQAVFGVAAEYASYAWSHGPATAEVVVDSAGIYEVTVRDTLGCMNTAQWEVQAFAAPELEITGPAYVCPGDTIALLASHDAAAITWSTGDTLNTIGVSTSGEYWVEAQSEEACVSRDTFVVAPAFDPLPESGPDRFLDCDTRSVVIGSEGAPQPTWVYSWSGPGITPENAGLANPEVAETGSYTLIVQNTETGCVSLPIELEVGDNSYSPGLSLSLIDTLDCNTPTVQLSGSPSGAPAENFVFSWSGPGGAVLEGETGPLLLAGEPGLYTLRATDTLTGCGQTESAIVIGDFEIPTVVINPNVAALTCADTLTGITAVAYATYGPPTLEWTGPEGLLPGETELQLEVDAPGLYTLTATDPVNGCQASDSVLVRQDTLAPIAVLVQPDELGCLAEKVLIDGRASSQGAAFAYTWTGPAELDDAQLLQEVGEPGLYRLLVRNMENGCTAEAAVWIVMAEGELSGLALSGVGPRCAGESNGLLQVDSVFGGIGPYLFSLNDAAFAPQQAFGGLPAGQYDVAVQDAEGCETAARLVLASGSDPQLRLGEDREISLGDAVLLNAQTNLAEGEWSGIVWSPADSLACDQCLSWTDYPLESTLYTAVITDTLGCTATDQMLVRVRKDRSIYFPNVFSPNADGANDLYMIFSGPDVVEVRNFEIYDRWGEQMFRAQGFQPNDPSFGWDGTFRGRTLNMAHFVYQAEVEFVDGEVILFKGGFDLVR</sequence>
<evidence type="ECO:0000313" key="1">
    <source>
        <dbReference type="EMBL" id="TXB62782.1"/>
    </source>
</evidence>
<dbReference type="OrthoDB" id="1652165at2"/>
<dbReference type="Proteomes" id="UP000321580">
    <property type="component" value="Unassembled WGS sequence"/>
</dbReference>
<dbReference type="NCBIfam" id="TIGR04131">
    <property type="entry name" value="Bac_Flav_CTERM"/>
    <property type="match status" value="1"/>
</dbReference>
<dbReference type="RefSeq" id="WP_147167884.1">
    <property type="nucleotide sequence ID" value="NZ_VOOR01000024.1"/>
</dbReference>
<keyword evidence="2" id="KW-1185">Reference proteome</keyword>
<accession>A0A5C6RN22</accession>
<comment type="caution">
    <text evidence="1">The sequence shown here is derived from an EMBL/GenBank/DDBJ whole genome shotgun (WGS) entry which is preliminary data.</text>
</comment>
<dbReference type="EMBL" id="VOOR01000024">
    <property type="protein sequence ID" value="TXB62782.1"/>
    <property type="molecule type" value="Genomic_DNA"/>
</dbReference>
<dbReference type="InterPro" id="IPR026341">
    <property type="entry name" value="T9SS_type_B"/>
</dbReference>
<protein>
    <submittedName>
        <fullName evidence="1">T9SS type B sorting domain-containing protein</fullName>
    </submittedName>
</protein>
<gene>
    <name evidence="1" type="ORF">FRY97_12540</name>
</gene>
<organism evidence="1 2">
    <name type="scientific">Phaeodactylibacter luteus</name>
    <dbReference type="NCBI Taxonomy" id="1564516"/>
    <lineage>
        <taxon>Bacteria</taxon>
        <taxon>Pseudomonadati</taxon>
        <taxon>Bacteroidota</taxon>
        <taxon>Saprospiria</taxon>
        <taxon>Saprospirales</taxon>
        <taxon>Haliscomenobacteraceae</taxon>
        <taxon>Phaeodactylibacter</taxon>
    </lineage>
</organism>
<name>A0A5C6RN22_9BACT</name>
<dbReference type="Pfam" id="PF13585">
    <property type="entry name" value="CHU_C"/>
    <property type="match status" value="1"/>
</dbReference>
<evidence type="ECO:0000313" key="2">
    <source>
        <dbReference type="Proteomes" id="UP000321580"/>
    </source>
</evidence>
<reference evidence="1 2" key="1">
    <citation type="submission" date="2019-08" db="EMBL/GenBank/DDBJ databases">
        <title>Genome of Phaeodactylibacter luteus.</title>
        <authorList>
            <person name="Bowman J.P."/>
        </authorList>
    </citation>
    <scope>NUCLEOTIDE SEQUENCE [LARGE SCALE GENOMIC DNA]</scope>
    <source>
        <strain evidence="1 2">KCTC 42180</strain>
    </source>
</reference>
<proteinExistence type="predicted"/>